<dbReference type="Gene3D" id="3.55.50.30">
    <property type="match status" value="1"/>
</dbReference>
<keyword evidence="1" id="KW-0812">Transmembrane</keyword>
<feature type="domain" description="FecR protein" evidence="2">
    <location>
        <begin position="128"/>
        <end position="222"/>
    </location>
</feature>
<proteinExistence type="predicted"/>
<evidence type="ECO:0000256" key="1">
    <source>
        <dbReference type="SAM" id="Phobius"/>
    </source>
</evidence>
<dbReference type="RefSeq" id="WP_191189745.1">
    <property type="nucleotide sequence ID" value="NZ_JACWMY010000007.1"/>
</dbReference>
<dbReference type="Gene3D" id="2.60.120.1440">
    <property type="match status" value="1"/>
</dbReference>
<reference evidence="4 5" key="1">
    <citation type="submission" date="2020-09" db="EMBL/GenBank/DDBJ databases">
        <title>Novel species of Mucilaginibacter isolated from a glacier on the Tibetan Plateau.</title>
        <authorList>
            <person name="Liu Q."/>
            <person name="Xin Y.-H."/>
        </authorList>
    </citation>
    <scope>NUCLEOTIDE SEQUENCE [LARGE SCALE GENOMIC DNA]</scope>
    <source>
        <strain evidence="4 5">ZT4R22</strain>
    </source>
</reference>
<dbReference type="InterPro" id="IPR006860">
    <property type="entry name" value="FecR"/>
</dbReference>
<dbReference type="PANTHER" id="PTHR30273">
    <property type="entry name" value="PERIPLASMIC SIGNAL SENSOR AND SIGMA FACTOR ACTIVATOR FECR-RELATED"/>
    <property type="match status" value="1"/>
</dbReference>
<dbReference type="PIRSF" id="PIRSF018266">
    <property type="entry name" value="FecR"/>
    <property type="match status" value="1"/>
</dbReference>
<dbReference type="Pfam" id="PF16344">
    <property type="entry name" value="FecR_C"/>
    <property type="match status" value="1"/>
</dbReference>
<keyword evidence="1" id="KW-1133">Transmembrane helix</keyword>
<accession>A0ABR7WS00</accession>
<keyword evidence="5" id="KW-1185">Reference proteome</keyword>
<evidence type="ECO:0000259" key="3">
    <source>
        <dbReference type="Pfam" id="PF16344"/>
    </source>
</evidence>
<dbReference type="InterPro" id="IPR012373">
    <property type="entry name" value="Ferrdict_sens_TM"/>
</dbReference>
<name>A0ABR7WS00_9SPHI</name>
<dbReference type="InterPro" id="IPR032508">
    <property type="entry name" value="FecR_C"/>
</dbReference>
<gene>
    <name evidence="4" type="ORF">IDJ77_14780</name>
</gene>
<dbReference type="Proteomes" id="UP000606600">
    <property type="component" value="Unassembled WGS sequence"/>
</dbReference>
<protein>
    <submittedName>
        <fullName evidence="4">FecR family protein</fullName>
    </submittedName>
</protein>
<evidence type="ECO:0000313" key="4">
    <source>
        <dbReference type="EMBL" id="MBD1365084.1"/>
    </source>
</evidence>
<evidence type="ECO:0000259" key="2">
    <source>
        <dbReference type="Pfam" id="PF04773"/>
    </source>
</evidence>
<dbReference type="Pfam" id="PF04773">
    <property type="entry name" value="FecR"/>
    <property type="match status" value="1"/>
</dbReference>
<feature type="domain" description="Protein FecR C-terminal" evidence="3">
    <location>
        <begin position="292"/>
        <end position="360"/>
    </location>
</feature>
<dbReference type="EMBL" id="JACWMY010000007">
    <property type="protein sequence ID" value="MBD1365084.1"/>
    <property type="molecule type" value="Genomic_DNA"/>
</dbReference>
<organism evidence="4 5">
    <name type="scientific">Mucilaginibacter pankratovii</name>
    <dbReference type="NCBI Taxonomy" id="2772110"/>
    <lineage>
        <taxon>Bacteria</taxon>
        <taxon>Pseudomonadati</taxon>
        <taxon>Bacteroidota</taxon>
        <taxon>Sphingobacteriia</taxon>
        <taxon>Sphingobacteriales</taxon>
        <taxon>Sphingobacteriaceae</taxon>
        <taxon>Mucilaginibacter</taxon>
    </lineage>
</organism>
<keyword evidence="1" id="KW-0472">Membrane</keyword>
<comment type="caution">
    <text evidence="4">The sequence shown here is derived from an EMBL/GenBank/DDBJ whole genome shotgun (WGS) entry which is preliminary data.</text>
</comment>
<dbReference type="PANTHER" id="PTHR30273:SF2">
    <property type="entry name" value="PROTEIN FECR"/>
    <property type="match status" value="1"/>
</dbReference>
<sequence>MINNIWILIGKKLNGEASAEELQELEELLQQGGADQYPLDMLEQVWKNEHQTKTNDKLEAKWLAFENQLDIAEQNEAEETAAVQQVASKQKRVRIIRFISIGIAACLVIGFFWIRGDRAIGTGKANEINAPKYGISKVQLPDGTKVWLNGSSKLAYGADYGGEFRKVSLSGEAFFDVVKDAKRPFIVTTPTISIKVLGTAFNVRAYNNDKTSEASLVRGRIELTVLKNPEKKIILKASEKLTVINNEQPAGKGAISSQSGSITQEEPLIALSRIHQARLDTLPSEALWIENKLAFDAEDFERIATKMERRYNVRIEFKTEALKKLRFTGKFQKETIIEALKALQGTTYFHYKTNNQHILIY</sequence>
<evidence type="ECO:0000313" key="5">
    <source>
        <dbReference type="Proteomes" id="UP000606600"/>
    </source>
</evidence>
<feature type="transmembrane region" description="Helical" evidence="1">
    <location>
        <begin position="95"/>
        <end position="114"/>
    </location>
</feature>